<evidence type="ECO:0000313" key="3">
    <source>
        <dbReference type="EMBL" id="SEE93478.1"/>
    </source>
</evidence>
<dbReference type="AlphaFoldDB" id="A0A1H5MYJ4"/>
<evidence type="ECO:0000313" key="4">
    <source>
        <dbReference type="Proteomes" id="UP000199220"/>
    </source>
</evidence>
<proteinExistence type="predicted"/>
<gene>
    <name evidence="3" type="ORF">SAMN04488554_3690</name>
</gene>
<accession>A0A1H5MYJ4</accession>
<dbReference type="Gene3D" id="1.10.3300.10">
    <property type="entry name" value="Jann2411-like domain"/>
    <property type="match status" value="1"/>
</dbReference>
<dbReference type="Pfam" id="PF11706">
    <property type="entry name" value="zf-CGNR"/>
    <property type="match status" value="1"/>
</dbReference>
<dbReference type="SUPFAM" id="SSF160904">
    <property type="entry name" value="Jann2411-like"/>
    <property type="match status" value="1"/>
</dbReference>
<dbReference type="Pfam" id="PF07336">
    <property type="entry name" value="ABATE"/>
    <property type="match status" value="1"/>
</dbReference>
<dbReference type="OrthoDB" id="3211108at2"/>
<dbReference type="Proteomes" id="UP000199220">
    <property type="component" value="Unassembled WGS sequence"/>
</dbReference>
<protein>
    <submittedName>
        <fullName evidence="3">CGNR zinc finger domain-containing protein</fullName>
    </submittedName>
</protein>
<name>A0A1H5MYJ4_9MICO</name>
<dbReference type="PANTHER" id="PTHR35525:SF3">
    <property type="entry name" value="BLL6575 PROTEIN"/>
    <property type="match status" value="1"/>
</dbReference>
<sequence>MAKPLSAPSPILGQHLPVELMNTVWTNRQGIHDALASPDVAQRWIEAIRPRLDLPTADDAEVLSQDALVRVRALRDGLRRIAAERTADPREQPVSAMADLETAVQVVNETARLAHVWPTLTVSADGGITDDREPAGAREDLLVATLATQGIELFSRKADLDLRACLAPGCVLYFIKDHPRRQWCSNACGNCARAARYYARHGRPNPERGAPVPPPSSSPVHPTETCLELAPSSVTASKN</sequence>
<keyword evidence="4" id="KW-1185">Reference proteome</keyword>
<dbReference type="EMBL" id="FNTX01000002">
    <property type="protein sequence ID" value="SEE93478.1"/>
    <property type="molecule type" value="Genomic_DNA"/>
</dbReference>
<dbReference type="PANTHER" id="PTHR35525">
    <property type="entry name" value="BLL6575 PROTEIN"/>
    <property type="match status" value="1"/>
</dbReference>
<organism evidence="3 4">
    <name type="scientific">Ruania alba</name>
    <dbReference type="NCBI Taxonomy" id="648782"/>
    <lineage>
        <taxon>Bacteria</taxon>
        <taxon>Bacillati</taxon>
        <taxon>Actinomycetota</taxon>
        <taxon>Actinomycetes</taxon>
        <taxon>Micrococcales</taxon>
        <taxon>Ruaniaceae</taxon>
        <taxon>Ruania</taxon>
    </lineage>
</organism>
<feature type="region of interest" description="Disordered" evidence="1">
    <location>
        <begin position="202"/>
        <end position="239"/>
    </location>
</feature>
<evidence type="ECO:0000259" key="2">
    <source>
        <dbReference type="Pfam" id="PF11706"/>
    </source>
</evidence>
<dbReference type="InterPro" id="IPR010852">
    <property type="entry name" value="ABATE"/>
</dbReference>
<reference evidence="4" key="1">
    <citation type="submission" date="2016-10" db="EMBL/GenBank/DDBJ databases">
        <authorList>
            <person name="Varghese N."/>
            <person name="Submissions S."/>
        </authorList>
    </citation>
    <scope>NUCLEOTIDE SEQUENCE [LARGE SCALE GENOMIC DNA]</scope>
    <source>
        <strain evidence="4">DSM 21368</strain>
    </source>
</reference>
<dbReference type="InterPro" id="IPR021005">
    <property type="entry name" value="Znf_CGNR"/>
</dbReference>
<evidence type="ECO:0000256" key="1">
    <source>
        <dbReference type="SAM" id="MobiDB-lite"/>
    </source>
</evidence>
<feature type="domain" description="Zinc finger CGNR" evidence="2">
    <location>
        <begin position="162"/>
        <end position="201"/>
    </location>
</feature>
<dbReference type="InterPro" id="IPR023286">
    <property type="entry name" value="ABATE_dom_sf"/>
</dbReference>
<dbReference type="RefSeq" id="WP_089774486.1">
    <property type="nucleotide sequence ID" value="NZ_FNTX01000002.1"/>
</dbReference>
<dbReference type="STRING" id="648782.SAMN04488554_3690"/>